<keyword evidence="5 7" id="KW-0456">Lyase</keyword>
<keyword evidence="3 7" id="KW-1133">Transmembrane helix</keyword>
<dbReference type="AlphaFoldDB" id="H5SNX4"/>
<proteinExistence type="inferred from homology"/>
<organism evidence="8">
    <name type="scientific">uncultured Bacteroidota bacterium</name>
    <dbReference type="NCBI Taxonomy" id="152509"/>
    <lineage>
        <taxon>Bacteria</taxon>
        <taxon>Pseudomonadati</taxon>
        <taxon>Bacteroidota</taxon>
        <taxon>environmental samples</taxon>
    </lineage>
</organism>
<dbReference type="EMBL" id="AP011785">
    <property type="protein sequence ID" value="BAL57860.1"/>
    <property type="molecule type" value="Genomic_DNA"/>
</dbReference>
<evidence type="ECO:0000256" key="6">
    <source>
        <dbReference type="ARBA" id="ARBA00023316"/>
    </source>
</evidence>
<accession>H5SNX4</accession>
<comment type="function">
    <text evidence="7">Functions as a peptidoglycan terminase that cleaves nascent peptidoglycan strands endolytically to terminate their elongation.</text>
</comment>
<feature type="site" description="Important for catalytic activity" evidence="7">
    <location>
        <position position="199"/>
    </location>
</feature>
<comment type="similarity">
    <text evidence="7">Belongs to the transglycosylase MltG family.</text>
</comment>
<dbReference type="InterPro" id="IPR003770">
    <property type="entry name" value="MLTG-like"/>
</dbReference>
<dbReference type="GO" id="GO:0071555">
    <property type="term" value="P:cell wall organization"/>
    <property type="evidence" value="ECO:0007669"/>
    <property type="project" value="UniProtKB-KW"/>
</dbReference>
<evidence type="ECO:0000256" key="3">
    <source>
        <dbReference type="ARBA" id="ARBA00022989"/>
    </source>
</evidence>
<evidence type="ECO:0000256" key="4">
    <source>
        <dbReference type="ARBA" id="ARBA00023136"/>
    </source>
</evidence>
<protein>
    <recommendedName>
        <fullName evidence="7">Endolytic murein transglycosylase</fullName>
        <ecNumber evidence="7">4.2.2.29</ecNumber>
    </recommendedName>
    <alternativeName>
        <fullName evidence="7">Peptidoglycan lytic transglycosylase</fullName>
    </alternativeName>
    <alternativeName>
        <fullName evidence="7">Peptidoglycan polymerization terminase</fullName>
    </alternativeName>
</protein>
<name>H5SNX4_9BACT</name>
<dbReference type="GO" id="GO:0005886">
    <property type="term" value="C:plasma membrane"/>
    <property type="evidence" value="ECO:0007669"/>
    <property type="project" value="UniProtKB-UniRule"/>
</dbReference>
<dbReference type="HAMAP" id="MF_02065">
    <property type="entry name" value="MltG"/>
    <property type="match status" value="1"/>
</dbReference>
<dbReference type="PANTHER" id="PTHR30518">
    <property type="entry name" value="ENDOLYTIC MUREIN TRANSGLYCOSYLASE"/>
    <property type="match status" value="1"/>
</dbReference>
<dbReference type="GO" id="GO:0009252">
    <property type="term" value="P:peptidoglycan biosynthetic process"/>
    <property type="evidence" value="ECO:0007669"/>
    <property type="project" value="UniProtKB-UniRule"/>
</dbReference>
<dbReference type="Pfam" id="PF02618">
    <property type="entry name" value="YceG"/>
    <property type="match status" value="1"/>
</dbReference>
<keyword evidence="2 7" id="KW-0812">Transmembrane</keyword>
<evidence type="ECO:0000256" key="2">
    <source>
        <dbReference type="ARBA" id="ARBA00022692"/>
    </source>
</evidence>
<dbReference type="PANTHER" id="PTHR30518:SF2">
    <property type="entry name" value="ENDOLYTIC MUREIN TRANSGLYCOSYLASE"/>
    <property type="match status" value="1"/>
</dbReference>
<dbReference type="NCBIfam" id="TIGR00247">
    <property type="entry name" value="endolytic transglycosylase MltG"/>
    <property type="match status" value="1"/>
</dbReference>
<evidence type="ECO:0000256" key="1">
    <source>
        <dbReference type="ARBA" id="ARBA00022475"/>
    </source>
</evidence>
<evidence type="ECO:0000313" key="8">
    <source>
        <dbReference type="EMBL" id="BAL57860.1"/>
    </source>
</evidence>
<keyword evidence="1 7" id="KW-1003">Cell membrane</keyword>
<reference evidence="8" key="2">
    <citation type="journal article" date="2012" name="PLoS ONE">
        <title>A Deeply Branching Thermophilic Bacterium with an Ancient Acetyl-CoA Pathway Dominates a Subsurface Ecosystem.</title>
        <authorList>
            <person name="Takami H."/>
            <person name="Noguchi H."/>
            <person name="Takaki Y."/>
            <person name="Uchiyama I."/>
            <person name="Toyoda A."/>
            <person name="Nishi S."/>
            <person name="Chee G.-J."/>
            <person name="Arai W."/>
            <person name="Nunoura T."/>
            <person name="Itoh T."/>
            <person name="Hattori M."/>
            <person name="Takai K."/>
        </authorList>
    </citation>
    <scope>NUCLEOTIDE SEQUENCE</scope>
</reference>
<dbReference type="Gene3D" id="3.30.160.60">
    <property type="entry name" value="Classic Zinc Finger"/>
    <property type="match status" value="1"/>
</dbReference>
<reference evidence="8" key="1">
    <citation type="journal article" date="2005" name="Environ. Microbiol.">
        <title>Genetic and functional properties of uncultivated thermophilic crenarchaeotes from a subsurface gold mine as revealed by analysis of genome fragments.</title>
        <authorList>
            <person name="Nunoura T."/>
            <person name="Hirayama H."/>
            <person name="Takami H."/>
            <person name="Oida H."/>
            <person name="Nishi S."/>
            <person name="Shimamura S."/>
            <person name="Suzuki Y."/>
            <person name="Inagaki F."/>
            <person name="Takai K."/>
            <person name="Nealson K.H."/>
            <person name="Horikoshi K."/>
        </authorList>
    </citation>
    <scope>NUCLEOTIDE SEQUENCE</scope>
</reference>
<dbReference type="EC" id="4.2.2.29" evidence="7"/>
<evidence type="ECO:0000256" key="7">
    <source>
        <dbReference type="HAMAP-Rule" id="MF_02065"/>
    </source>
</evidence>
<dbReference type="GO" id="GO:0008932">
    <property type="term" value="F:lytic endotransglycosylase activity"/>
    <property type="evidence" value="ECO:0007669"/>
    <property type="project" value="UniProtKB-UniRule"/>
</dbReference>
<sequence>MVAAFLLVGGVGCLLQLTAPVYVSGEKVITLPFDLHRRREAQAEVAALFPRYTLWHWWARYAVFPAGRYTVREGELAVRVWDRFRRGLQAAVRLYVRPMRGFGGLAGLLGRNLAHDSTTWALAFQSYPWHEIGFDTRTWPLVFLPDVYEVYWTVSPSQLIDRMYKNYQRFWTAERKEKARAIGLTPVEVGILASIVEQETYQVSEMPLIAGVYLNRLRLGMPLQADPTVIFAVGNFSIARVTHRMLEVDSPYNTYKRRGLPPGPIGIPSPQSIDAVLNYQPSNYLYFCARPDGSGYHDFSVSYTEHLQKARRYQKALDRWLAQKR</sequence>
<keyword evidence="6 7" id="KW-0961">Cell wall biogenesis/degradation</keyword>
<gene>
    <name evidence="7" type="primary">mltG</name>
    <name evidence="8" type="ORF">HGMM_F52E02C43</name>
</gene>
<keyword evidence="4 7" id="KW-0472">Membrane</keyword>
<comment type="catalytic activity">
    <reaction evidence="7">
        <text>a peptidoglycan chain = a peptidoglycan chain with N-acetyl-1,6-anhydromuramyl-[peptide] at the reducing end + a peptidoglycan chain with N-acetylglucosamine at the non-reducing end.</text>
        <dbReference type="EC" id="4.2.2.29"/>
    </reaction>
</comment>
<evidence type="ECO:0000256" key="5">
    <source>
        <dbReference type="ARBA" id="ARBA00023239"/>
    </source>
</evidence>